<organism evidence="3 4">
    <name type="scientific">Symbiodinium microadriaticum</name>
    <name type="common">Dinoflagellate</name>
    <name type="synonym">Zooxanthella microadriatica</name>
    <dbReference type="NCBI Taxonomy" id="2951"/>
    <lineage>
        <taxon>Eukaryota</taxon>
        <taxon>Sar</taxon>
        <taxon>Alveolata</taxon>
        <taxon>Dinophyceae</taxon>
        <taxon>Suessiales</taxon>
        <taxon>Symbiodiniaceae</taxon>
        <taxon>Symbiodinium</taxon>
    </lineage>
</organism>
<feature type="compositionally biased region" description="Low complexity" evidence="1">
    <location>
        <begin position="523"/>
        <end position="540"/>
    </location>
</feature>
<feature type="region of interest" description="Disordered" evidence="1">
    <location>
        <begin position="523"/>
        <end position="557"/>
    </location>
</feature>
<dbReference type="InterPro" id="IPR043502">
    <property type="entry name" value="DNA/RNA_pol_sf"/>
</dbReference>
<proteinExistence type="predicted"/>
<dbReference type="EMBL" id="LSRX01000851">
    <property type="protein sequence ID" value="OLP87629.1"/>
    <property type="molecule type" value="Genomic_DNA"/>
</dbReference>
<accession>A0A1Q9CXL8</accession>
<feature type="region of interest" description="Disordered" evidence="1">
    <location>
        <begin position="1161"/>
        <end position="1189"/>
    </location>
</feature>
<feature type="region of interest" description="Disordered" evidence="1">
    <location>
        <begin position="945"/>
        <end position="989"/>
    </location>
</feature>
<dbReference type="PANTHER" id="PTHR11439:SF467">
    <property type="entry name" value="INTEGRASE CATALYTIC DOMAIN-CONTAINING PROTEIN"/>
    <property type="match status" value="1"/>
</dbReference>
<feature type="region of interest" description="Disordered" evidence="1">
    <location>
        <begin position="1076"/>
        <end position="1137"/>
    </location>
</feature>
<comment type="caution">
    <text evidence="3">The sequence shown here is derived from an EMBL/GenBank/DDBJ whole genome shotgun (WGS) entry which is preliminary data.</text>
</comment>
<feature type="compositionally biased region" description="Gly residues" evidence="1">
    <location>
        <begin position="541"/>
        <end position="553"/>
    </location>
</feature>
<evidence type="ECO:0000313" key="3">
    <source>
        <dbReference type="EMBL" id="OLP87629.1"/>
    </source>
</evidence>
<feature type="region of interest" description="Disordered" evidence="1">
    <location>
        <begin position="451"/>
        <end position="507"/>
    </location>
</feature>
<evidence type="ECO:0000259" key="2">
    <source>
        <dbReference type="Pfam" id="PF07727"/>
    </source>
</evidence>
<feature type="domain" description="Reverse transcriptase Ty1/copia-type" evidence="2">
    <location>
        <begin position="1553"/>
        <end position="1797"/>
    </location>
</feature>
<protein>
    <submittedName>
        <fullName evidence="3">Copia protein</fullName>
    </submittedName>
</protein>
<dbReference type="InterPro" id="IPR013103">
    <property type="entry name" value="RVT_2"/>
</dbReference>
<feature type="compositionally biased region" description="Basic and acidic residues" evidence="1">
    <location>
        <begin position="27"/>
        <end position="38"/>
    </location>
</feature>
<feature type="compositionally biased region" description="Basic and acidic residues" evidence="1">
    <location>
        <begin position="976"/>
        <end position="989"/>
    </location>
</feature>
<evidence type="ECO:0000313" key="4">
    <source>
        <dbReference type="Proteomes" id="UP000186817"/>
    </source>
</evidence>
<feature type="region of interest" description="Disordered" evidence="1">
    <location>
        <begin position="1"/>
        <end position="52"/>
    </location>
</feature>
<dbReference type="SUPFAM" id="SSF56672">
    <property type="entry name" value="DNA/RNA polymerases"/>
    <property type="match status" value="1"/>
</dbReference>
<gene>
    <name evidence="3" type="primary">GIP</name>
    <name evidence="3" type="ORF">AK812_SmicGene31126</name>
</gene>
<dbReference type="CDD" id="cd09272">
    <property type="entry name" value="RNase_HI_RT_Ty1"/>
    <property type="match status" value="1"/>
</dbReference>
<name>A0A1Q9CXL8_SYMMI</name>
<feature type="compositionally biased region" description="Acidic residues" evidence="1">
    <location>
        <begin position="1125"/>
        <end position="1135"/>
    </location>
</feature>
<feature type="compositionally biased region" description="Polar residues" evidence="1">
    <location>
        <begin position="7"/>
        <end position="17"/>
    </location>
</feature>
<feature type="compositionally biased region" description="Basic and acidic residues" evidence="1">
    <location>
        <begin position="491"/>
        <end position="507"/>
    </location>
</feature>
<dbReference type="OrthoDB" id="2796020at2759"/>
<dbReference type="PANTHER" id="PTHR11439">
    <property type="entry name" value="GAG-POL-RELATED RETROTRANSPOSON"/>
    <property type="match status" value="1"/>
</dbReference>
<sequence length="2135" mass="231203">MGAQVAGANTPQLNGTYGTMDPMSMDSEIRPPAEEQEVRSGGNTERAGRATGEPVAGNLRTAAGRVMANVAAKVQGMIPPAKVATATSFLGQEEVRSAGTVGTGYVTAGSASIEDQPVEVEQHVDEARPASGSELFSPQQARRLREMEQEAPLLYSERFPVNLRRLRQMDGMQLRTGSSSASSSAGPEVVRPGVQELVKLPPPTLEGASGFSDWIHAVKPSMSDLSDTSGECWRVVLEEAREWYNDKFVPATPIARVRLRVPESSTDREPKWARVRHRMEHLIIQACSDSVRAELSSARVSGVLNILCKLHVIYKPGGVAERSEALKQVQHPRPADSPIDAVLKLRMWKRWMTRLTDLGGAPPDAALSIQALESITGSVLRSLPSLSFRINLVRASLHLDTQPTGTKVNEYFEHLLVELEAVSRVTESPSLSPPGAKSEANKNVRQVDARTAGGNEASPAAPKEARCRNKTGLTGAGQAKRDDGASSAKSARTDPTQKPKGSDPGLRKVLSDAAGVLREAIHASASTSDSAAHQPPSAGGSARGGGSDAGTGAEGPAMAAAAAKIQAQLEDLEARVLDGRGPTVRAVSSVVEAGSFEQTALLDSGATHAVLDVASAEGQDLVPCTVSLAGDQRQTWKQTPGGSLVAPSTGEGTTQTILPLGCLVDQLDCSVRWSRKGGMHLTHPRLGRLKTSLKGGCPQLNREQAMTLIKELESAKLGELTGRLKKVQAYLKGMQGLSLTDAIDAFVGSGDYGASLDLLQLMPFLCMCKDRQVELVELGVTRERYRCRRTYENVECSEGISSALQAKIDDDVLTVLQPMWLWTVASLSRGEGVPTCQTHAVYPDGANECWMRDVVDPFQQWSNCSELFIDSGLGVEGTTRPMKVCTNLGLTSGVKQVPQADVALEGGPVAHGWPQVFRREVSMALFGGSLVAGHVGQKVPAVNAVGAEQPSSSPEAWLAQERQVSSGEHQQAQAEDAQHASRELSDKEKEKWRRHIAAHHIPFRLDCLQCVMSGSLGLQHRRVKCPSMYSLAFDLTGPFVERGKDDRGGCYKYALVAGLRVPDIALPAVDPKAEVGANRSAKVPKAKSKSKVGQYEPPVVEDDAPSEASWLQADLEPKDPLEPTAQEEPDDDDEKESVLSWFEAPDLESLKASLEDLDDCQEAAEDEPVGDGAEQKASDGDPWVDDQGVSSLTDEQFDEELAQLLFTGANKVLRFVVPLKSRKGPQILSGADVKSCDGLVAIKVDTALVHARCLEELVDPEAELGGNYPIHVDRRRAGLNVRYARMSGQEWAELCQLDEEQFEARFERWQRVLGGTDEDPFLHPASAAIPHALLVATVFQQRDWGRDPAVFVEGPRGPVLAARVMDFSDDGPAEEGPFPDRMLMFSVHDVIRDIHETVILRVVLVEEESEGAGQAPQILQPPGPPAPEVRAVTAMEEQLRSEGPRPMRLPVPLPNPTSIKTVGNMLREHASVDEGPQVCKTEAATTKDLEQLLEGLTEPLSVTHTASQEEVRANLQKWKPAIEKELQSLKKQGVLVSHFGSEARAMTSDPETSVISLKGVFTAKAPGDPSEGLFKRKCRLVGCGNQATHVDADSLYAAGAPAKLVRAALTQAAHHEWAAFTTDIKAAFTNTPIPSHAARRYMLRPPRWLVELGLASPGEYYSLGMVLYGFKEAPAWWSDHRDSKLAKAKFAGCHLEQGKSDASIWRIKEGEVLKGYLVTYVDDFLILSDRVTAKELHGWLISGAGWETDGLSEAKPGSPVRFLGMQLQGHEDGHFSLDQEAYVDELVRAYGLTETCKSKTVCPKELLMTEEVDVQAYDEPTIRLAQKLAGECLWLAQRTRLDISFATTVLCSKVSRDPHTAIAIGKRILSYLFFTKDYKLHLRPDPRAPALRVFTDASFSPQGQHSYGGHVVEVSGVPVLWKASKQSLIALSSSEAELIQAVEGCVYAESLITVLRDLGVRCESAELMLDNTASISFIGGAGNQRTRHLKVRGFKIRQLVQSGWTVTHCRGEIQKADLMTKMLSAGRTRFLCDLLQLGADSAVQEPEPQDGTAAIRALSSVPTACFQGLLLLLHASKCAGAPDDGSEVGVPIEWPWELGIARRAGEEPMVRAVSAHKKDRGEHVEEVLALCFDPF</sequence>
<keyword evidence="4" id="KW-1185">Reference proteome</keyword>
<dbReference type="Proteomes" id="UP000186817">
    <property type="component" value="Unassembled WGS sequence"/>
</dbReference>
<reference evidence="3 4" key="1">
    <citation type="submission" date="2016-02" db="EMBL/GenBank/DDBJ databases">
        <title>Genome analysis of coral dinoflagellate symbionts highlights evolutionary adaptations to a symbiotic lifestyle.</title>
        <authorList>
            <person name="Aranda M."/>
            <person name="Li Y."/>
            <person name="Liew Y.J."/>
            <person name="Baumgarten S."/>
            <person name="Simakov O."/>
            <person name="Wilson M."/>
            <person name="Piel J."/>
            <person name="Ashoor H."/>
            <person name="Bougouffa S."/>
            <person name="Bajic V.B."/>
            <person name="Ryu T."/>
            <person name="Ravasi T."/>
            <person name="Bayer T."/>
            <person name="Micklem G."/>
            <person name="Kim H."/>
            <person name="Bhak J."/>
            <person name="Lajeunesse T.C."/>
            <person name="Voolstra C.R."/>
        </authorList>
    </citation>
    <scope>NUCLEOTIDE SEQUENCE [LARGE SCALE GENOMIC DNA]</scope>
    <source>
        <strain evidence="3 4">CCMP2467</strain>
    </source>
</reference>
<evidence type="ECO:0000256" key="1">
    <source>
        <dbReference type="SAM" id="MobiDB-lite"/>
    </source>
</evidence>
<dbReference type="Pfam" id="PF07727">
    <property type="entry name" value="RVT_2"/>
    <property type="match status" value="1"/>
</dbReference>